<dbReference type="UniPathway" id="UPA00378"/>
<dbReference type="GO" id="GO:0004169">
    <property type="term" value="F:dolichyl-phosphate-mannose-protein mannosyltransferase activity"/>
    <property type="evidence" value="ECO:0007669"/>
    <property type="project" value="UniProtKB-UniRule"/>
</dbReference>
<evidence type="ECO:0000259" key="4">
    <source>
        <dbReference type="Pfam" id="PF16192"/>
    </source>
</evidence>
<organism evidence="5 6">
    <name type="scientific">Candidatus Lumbricidiphila eiseniae</name>
    <dbReference type="NCBI Taxonomy" id="1969409"/>
    <lineage>
        <taxon>Bacteria</taxon>
        <taxon>Bacillati</taxon>
        <taxon>Actinomycetota</taxon>
        <taxon>Actinomycetes</taxon>
        <taxon>Micrococcales</taxon>
        <taxon>Microbacteriaceae</taxon>
        <taxon>Candidatus Lumbricidiphila</taxon>
    </lineage>
</organism>
<keyword evidence="1" id="KW-0472">Membrane</keyword>
<feature type="transmembrane region" description="Helical" evidence="1">
    <location>
        <begin position="317"/>
        <end position="336"/>
    </location>
</feature>
<dbReference type="InterPro" id="IPR032421">
    <property type="entry name" value="PMT_4TMC"/>
</dbReference>
<gene>
    <name evidence="5" type="ORF">B5766_09400</name>
</gene>
<accession>A0A2A6FPJ7</accession>
<dbReference type="InterPro" id="IPR027005">
    <property type="entry name" value="PMT-like"/>
</dbReference>
<dbReference type="Proteomes" id="UP000219994">
    <property type="component" value="Unassembled WGS sequence"/>
</dbReference>
<feature type="transmembrane region" description="Helical" evidence="1">
    <location>
        <begin position="200"/>
        <end position="221"/>
    </location>
</feature>
<feature type="transmembrane region" description="Helical" evidence="1">
    <location>
        <begin position="252"/>
        <end position="270"/>
    </location>
</feature>
<dbReference type="PANTHER" id="PTHR10050">
    <property type="entry name" value="DOLICHYL-PHOSPHATE-MANNOSE--PROTEIN MANNOSYLTRANSFERASE"/>
    <property type="match status" value="1"/>
</dbReference>
<feature type="transmembrane region" description="Helical" evidence="1">
    <location>
        <begin position="291"/>
        <end position="311"/>
    </location>
</feature>
<name>A0A2A6FPJ7_9MICO</name>
<feature type="transmembrane region" description="Helical" evidence="1">
    <location>
        <begin position="556"/>
        <end position="576"/>
    </location>
</feature>
<feature type="transmembrane region" description="Helical" evidence="1">
    <location>
        <begin position="474"/>
        <end position="491"/>
    </location>
</feature>
<keyword evidence="1" id="KW-1003">Cell membrane</keyword>
<dbReference type="EMBL" id="NAEP01000045">
    <property type="protein sequence ID" value="PDQ34795.1"/>
    <property type="molecule type" value="Genomic_DNA"/>
</dbReference>
<evidence type="ECO:0000256" key="2">
    <source>
        <dbReference type="SAM" id="MobiDB-lite"/>
    </source>
</evidence>
<comment type="similarity">
    <text evidence="1">Belongs to the glycosyltransferase 39 family.</text>
</comment>
<feature type="region of interest" description="Disordered" evidence="2">
    <location>
        <begin position="1"/>
        <end position="81"/>
    </location>
</feature>
<dbReference type="InterPro" id="IPR038731">
    <property type="entry name" value="RgtA/B/C-like"/>
</dbReference>
<feature type="transmembrane region" description="Helical" evidence="1">
    <location>
        <begin position="228"/>
        <end position="246"/>
    </location>
</feature>
<evidence type="ECO:0000313" key="5">
    <source>
        <dbReference type="EMBL" id="PDQ34795.1"/>
    </source>
</evidence>
<comment type="caution">
    <text evidence="5">The sequence shown here is derived from an EMBL/GenBank/DDBJ whole genome shotgun (WGS) entry which is preliminary data.</text>
</comment>
<dbReference type="EC" id="2.4.1.-" evidence="1"/>
<comment type="subcellular location">
    <subcellularLocation>
        <location evidence="1">Cell membrane</location>
    </subcellularLocation>
</comment>
<keyword evidence="1" id="KW-0808">Transferase</keyword>
<dbReference type="GO" id="GO:0005886">
    <property type="term" value="C:plasma membrane"/>
    <property type="evidence" value="ECO:0007669"/>
    <property type="project" value="UniProtKB-SubCell"/>
</dbReference>
<feature type="domain" description="Glycosyltransferase RgtA/B/C/D-like" evidence="3">
    <location>
        <begin position="179"/>
        <end position="270"/>
    </location>
</feature>
<proteinExistence type="inferred from homology"/>
<evidence type="ECO:0000259" key="3">
    <source>
        <dbReference type="Pfam" id="PF13231"/>
    </source>
</evidence>
<keyword evidence="1" id="KW-0812">Transmembrane</keyword>
<protein>
    <recommendedName>
        <fullName evidence="1">Polyprenol-phosphate-mannose--protein mannosyltransferase</fullName>
        <ecNumber evidence="1">2.4.1.-</ecNumber>
    </recommendedName>
</protein>
<keyword evidence="1" id="KW-1133">Transmembrane helix</keyword>
<dbReference type="AlphaFoldDB" id="A0A2A6FPJ7"/>
<feature type="domain" description="Protein O-mannosyl-transferase C-terminal four TM" evidence="4">
    <location>
        <begin position="407"/>
        <end position="598"/>
    </location>
</feature>
<comment type="pathway">
    <text evidence="1">Protein modification; protein glycosylation.</text>
</comment>
<dbReference type="Pfam" id="PF13231">
    <property type="entry name" value="PMT_2"/>
    <property type="match status" value="1"/>
</dbReference>
<dbReference type="PANTHER" id="PTHR10050:SF46">
    <property type="entry name" value="PROTEIN O-MANNOSYL-TRANSFERASE 2"/>
    <property type="match status" value="1"/>
</dbReference>
<sequence length="598" mass="66673">MSVADPEQPTAPSPPVHCTEGAVDASEPPPSGHLDDTSDFAHAAQSESPLRCHPDKCHTSSGEPCTPAEESHRLTETPTTPIARGSILDDLSARLLNTPRRLALWYWGAPLLVTLIAAVLRLWNLGSPNSLVFDETYYVKDSWTLVNNGYESKWPDKADTGFSQGHVPAFLDAGSYVVHPPLGKWLIGLGMLLFGVDHSFAWRITTALAGIAAVFLLMMLARRLFSSTAFAVIAGFLLAVDGNAIVMSRITLLDNWVMLFGLLSFWFVLLDRQRSLRKLADRLACAPHHHHWGPAIWNRPWLFAAAIAVGATCAVKWSGVWFVLALGLYVVVVDTLERRRLGLRNWAAGGILKQGPVSFVLYVPIALVTYLASWTGWFVTTGGWDRSWAMQPGNAATGLWSWLPKSLQSLWMYHREVYGFHLGVTSPHAAKSSPEQWLFMLHPTNMYYAVTEDGQAACGASACADSVMALGNPLIWWAAAAAVFFLVYRLVRYREWQVALILLGFAAGYLPWFMYLNRTVFAFYSIAFQPYTMLALAYCIWLFLGRASDPRPRREFRVRVVAVFFGLIIILTVFFYPMWSGMPLSAAARQLRIWLPGW</sequence>
<feature type="transmembrane region" description="Helical" evidence="1">
    <location>
        <begin position="104"/>
        <end position="123"/>
    </location>
</feature>
<keyword evidence="1" id="KW-0328">Glycosyltransferase</keyword>
<evidence type="ECO:0000256" key="1">
    <source>
        <dbReference type="RuleBase" id="RU367007"/>
    </source>
</evidence>
<feature type="transmembrane region" description="Helical" evidence="1">
    <location>
        <begin position="357"/>
        <end position="379"/>
    </location>
</feature>
<feature type="transmembrane region" description="Helical" evidence="1">
    <location>
        <begin position="498"/>
        <end position="515"/>
    </location>
</feature>
<comment type="function">
    <text evidence="1">Protein O-mannosyltransferase that catalyzes the transfer of a single mannose residue from a polyprenol phospho-mannosyl lipidic donor to the hydroxyl group of selected serine and threonine residues in acceptor proteins.</text>
</comment>
<reference evidence="6" key="1">
    <citation type="submission" date="2017-03" db="EMBL/GenBank/DDBJ databases">
        <authorList>
            <person name="Lund M.B."/>
        </authorList>
    </citation>
    <scope>NUCLEOTIDE SEQUENCE [LARGE SCALE GENOMIC DNA]</scope>
</reference>
<dbReference type="Pfam" id="PF16192">
    <property type="entry name" value="PMT_4TMC"/>
    <property type="match status" value="1"/>
</dbReference>
<feature type="transmembrane region" description="Helical" evidence="1">
    <location>
        <begin position="521"/>
        <end position="544"/>
    </location>
</feature>
<evidence type="ECO:0000313" key="6">
    <source>
        <dbReference type="Proteomes" id="UP000219994"/>
    </source>
</evidence>